<proteinExistence type="predicted"/>
<dbReference type="Proteomes" id="UP000236333">
    <property type="component" value="Unassembled WGS sequence"/>
</dbReference>
<dbReference type="EMBL" id="PGGS01000899">
    <property type="protein sequence ID" value="PNH01429.1"/>
    <property type="molecule type" value="Genomic_DNA"/>
</dbReference>
<dbReference type="AlphaFoldDB" id="A0A2J7ZMC8"/>
<protein>
    <submittedName>
        <fullName evidence="1">Uncharacterized protein</fullName>
    </submittedName>
</protein>
<organism evidence="1 2">
    <name type="scientific">Tetrabaena socialis</name>
    <dbReference type="NCBI Taxonomy" id="47790"/>
    <lineage>
        <taxon>Eukaryota</taxon>
        <taxon>Viridiplantae</taxon>
        <taxon>Chlorophyta</taxon>
        <taxon>core chlorophytes</taxon>
        <taxon>Chlorophyceae</taxon>
        <taxon>CS clade</taxon>
        <taxon>Chlamydomonadales</taxon>
        <taxon>Tetrabaenaceae</taxon>
        <taxon>Tetrabaena</taxon>
    </lineage>
</organism>
<evidence type="ECO:0000313" key="1">
    <source>
        <dbReference type="EMBL" id="PNH01429.1"/>
    </source>
</evidence>
<reference evidence="1 2" key="1">
    <citation type="journal article" date="2017" name="Mol. Biol. Evol.">
        <title>The 4-celled Tetrabaena socialis nuclear genome reveals the essential components for genetic control of cell number at the origin of multicellularity in the volvocine lineage.</title>
        <authorList>
            <person name="Featherston J."/>
            <person name="Arakaki Y."/>
            <person name="Hanschen E.R."/>
            <person name="Ferris P.J."/>
            <person name="Michod R.E."/>
            <person name="Olson B.J.S.C."/>
            <person name="Nozaki H."/>
            <person name="Durand P.M."/>
        </authorList>
    </citation>
    <scope>NUCLEOTIDE SEQUENCE [LARGE SCALE GENOMIC DNA]</scope>
    <source>
        <strain evidence="1 2">NIES-571</strain>
    </source>
</reference>
<comment type="caution">
    <text evidence="1">The sequence shown here is derived from an EMBL/GenBank/DDBJ whole genome shotgun (WGS) entry which is preliminary data.</text>
</comment>
<accession>A0A2J7ZMC8</accession>
<sequence>MNSLALLKAWLRLDFPEDLLMPVVAGSKTPLYCHKDGAWSWDLFDKHMRAVDDVGILLRSLCVADFDDVPTALAFEKAFPELLEAPMEETMKGRHYFFRRPDFCDAEGYFDGARQVSGVNVDFKSVCTSGTSGLICVCPSTGKVWVRPPWEHAPKDISRELLDSIWVADCQKTWDSFQVDNPVANQITIASLCFMAERDAPGAYQAAQAAHRDRVAANCVIDDHRRRDMWNVLRARFPADLGGMAEDTFRLLRADGAGSMAFADSSSGLAGTISSDFIVHISDRFAGLLFEDVLVKGPLSNLHSNIPCEADFVLNRPDPDRATLRSVTPNIDAVLTQYRIGEDDSFFKVDVPGKRSTSIATRPKMDLLNKRVLSALSEHAAGTSLAWFVTVNNINNLVVVNDTSDRVRPDYDFLPILRGGPGLSFTKRVVAISEQEYYVLDPSTCVWMKGTLGNAAGCLRAMAAAGDLEVEGDEVKYLKRYDGANRVVKSFINELQDRTFASKLDSLTPKGCVAMDDGMFDAGADSFRPFVSEDLVSRTIGYAFQPAESIPLEATRLITSFYEQVLPCEQEREYFVRMMAASLFGSGRTKYFLILTDERDGSNGKTTLMRAIEDVFGRLAAATQRSFLNISTSNDPNQHAANLFVCGCKPLRMRMRSLFVAPSDLPSFEDEPFIFPTLGEDYLDTIKGCSSAHLHLLAQAYRRYVDEGGLGLEPPSVQESLKVVMQNADPRIPTVLDYLEENVDFAPRRTDADKGRKCYAWLTEKQLVNHYWQANSYRLKSEKKSDYTLVLRRAMELKGRKLLRLQPTCKESGKIVNVQGYDRVKFID</sequence>
<evidence type="ECO:0000313" key="2">
    <source>
        <dbReference type="Proteomes" id="UP000236333"/>
    </source>
</evidence>
<dbReference type="OrthoDB" id="539213at2759"/>
<gene>
    <name evidence="1" type="ORF">TSOC_012684</name>
</gene>
<keyword evidence="2" id="KW-1185">Reference proteome</keyword>
<name>A0A2J7ZMC8_9CHLO</name>